<dbReference type="eggNOG" id="ENOG502R6UK">
    <property type="taxonomic scope" value="Eukaryota"/>
</dbReference>
<feature type="compositionally biased region" description="Low complexity" evidence="1">
    <location>
        <begin position="42"/>
        <end position="53"/>
    </location>
</feature>
<dbReference type="HOGENOM" id="CLU_435062_0_0_1"/>
<dbReference type="FunCoup" id="C5XXS3">
    <property type="interactions" value="372"/>
</dbReference>
<reference evidence="2 3" key="1">
    <citation type="journal article" date="2009" name="Nature">
        <title>The Sorghum bicolor genome and the diversification of grasses.</title>
        <authorList>
            <person name="Paterson A.H."/>
            <person name="Bowers J.E."/>
            <person name="Bruggmann R."/>
            <person name="Dubchak I."/>
            <person name="Grimwood J."/>
            <person name="Gundlach H."/>
            <person name="Haberer G."/>
            <person name="Hellsten U."/>
            <person name="Mitros T."/>
            <person name="Poliakov A."/>
            <person name="Schmutz J."/>
            <person name="Spannagl M."/>
            <person name="Tang H."/>
            <person name="Wang X."/>
            <person name="Wicker T."/>
            <person name="Bharti A.K."/>
            <person name="Chapman J."/>
            <person name="Feltus F.A."/>
            <person name="Gowik U."/>
            <person name="Grigoriev I.V."/>
            <person name="Lyons E."/>
            <person name="Maher C.A."/>
            <person name="Martis M."/>
            <person name="Narechania A."/>
            <person name="Otillar R.P."/>
            <person name="Penning B.W."/>
            <person name="Salamov A.A."/>
            <person name="Wang Y."/>
            <person name="Zhang L."/>
            <person name="Carpita N.C."/>
            <person name="Freeling M."/>
            <person name="Gingle A.R."/>
            <person name="Hash C.T."/>
            <person name="Keller B."/>
            <person name="Klein P."/>
            <person name="Kresovich S."/>
            <person name="McCann M.C."/>
            <person name="Ming R."/>
            <person name="Peterson D.G."/>
            <person name="Mehboob-ur-Rahman"/>
            <person name="Ware D."/>
            <person name="Westhoff P."/>
            <person name="Mayer K.F."/>
            <person name="Messing J."/>
            <person name="Rokhsar D.S."/>
        </authorList>
    </citation>
    <scope>NUCLEOTIDE SEQUENCE [LARGE SCALE GENOMIC DNA]</scope>
    <source>
        <strain evidence="3">cv. BTx623</strain>
    </source>
</reference>
<name>C5XXS3_SORBI</name>
<organism evidence="2 3">
    <name type="scientific">Sorghum bicolor</name>
    <name type="common">Sorghum</name>
    <name type="synonym">Sorghum vulgare</name>
    <dbReference type="NCBI Taxonomy" id="4558"/>
    <lineage>
        <taxon>Eukaryota</taxon>
        <taxon>Viridiplantae</taxon>
        <taxon>Streptophyta</taxon>
        <taxon>Embryophyta</taxon>
        <taxon>Tracheophyta</taxon>
        <taxon>Spermatophyta</taxon>
        <taxon>Magnoliopsida</taxon>
        <taxon>Liliopsida</taxon>
        <taxon>Poales</taxon>
        <taxon>Poaceae</taxon>
        <taxon>PACMAD clade</taxon>
        <taxon>Panicoideae</taxon>
        <taxon>Andropogonodae</taxon>
        <taxon>Andropogoneae</taxon>
        <taxon>Sorghinae</taxon>
        <taxon>Sorghum</taxon>
    </lineage>
</organism>
<gene>
    <name evidence="2" type="ORF">SORBI_3004G218800</name>
</gene>
<dbReference type="OMA" id="CKEPATN"/>
<feature type="region of interest" description="Disordered" evidence="1">
    <location>
        <begin position="145"/>
        <end position="172"/>
    </location>
</feature>
<dbReference type="KEGG" id="sbi:8066157"/>
<accession>C5XXS3</accession>
<sequence length="629" mass="72231">MPPPEHRLNGMGSRGANPLANLSNLTGCHGIQRKEPSTTLTPAAASRPPVARATKYTRPWSSSAPRDPPLRTGQKQNSYHRRFSALPINSLDSTSTSSDTGGSTCHLGNTALGGAAESAARLVPMESSPCLTVNAGVRLSVETPRKHQAVEKHQAAVKGSSGETPRKHQTVTGYKAAQKHCIKEKTGGSSSGGMAQKCCTKERTRPSRQVRHPPGTQRAGTINRCITTQKQSENNPSISSNCLSLVSNAVTQHCKELAADRKIHHPEEMMKQVQEADLVIKQLNELGLGEDISDEELQCYYEQLPCKHTCVDTSLELGDEQIKKLQVNHVLYRIKYYKMTQERRKNELASVLEYDCYRYRLEEKLKCFVEDETKLRKNHVLDHLDKEGLLVYIEKDDTFDWSFQYRTVAALDDYQRLVPRNRGGTEYVDWNDYREYFHKYEIEQEYLLFWKELLKKLKWMEDYLNIKWSTLKWRRINKRGESQAIKIATGFPKITVGLAHAAYYECIDYMSTEFHWYRELDCVYFEIWKRVAKLKMSFREALDEVFKSGKFLLREHEMEYALEISDFRMEKEFRYCTDGITEEDTEEKARELIADAITKMVRRPKFYAQYIMKKMEVATAIGVIPQGAP</sequence>
<reference evidence="3" key="2">
    <citation type="journal article" date="2018" name="Plant J.">
        <title>The Sorghum bicolor reference genome: improved assembly, gene annotations, a transcriptome atlas, and signatures of genome organization.</title>
        <authorList>
            <person name="McCormick R.F."/>
            <person name="Truong S.K."/>
            <person name="Sreedasyam A."/>
            <person name="Jenkins J."/>
            <person name="Shu S."/>
            <person name="Sims D."/>
            <person name="Kennedy M."/>
            <person name="Amirebrahimi M."/>
            <person name="Weers B.D."/>
            <person name="McKinley B."/>
            <person name="Mattison A."/>
            <person name="Morishige D.T."/>
            <person name="Grimwood J."/>
            <person name="Schmutz J."/>
            <person name="Mullet J.E."/>
        </authorList>
    </citation>
    <scope>NUCLEOTIDE SEQUENCE [LARGE SCALE GENOMIC DNA]</scope>
    <source>
        <strain evidence="3">cv. BTx623</strain>
    </source>
</reference>
<evidence type="ECO:0000313" key="3">
    <source>
        <dbReference type="Proteomes" id="UP000000768"/>
    </source>
</evidence>
<evidence type="ECO:0000313" key="2">
    <source>
        <dbReference type="EMBL" id="EES05448.1"/>
    </source>
</evidence>
<evidence type="ECO:0000256" key="1">
    <source>
        <dbReference type="SAM" id="MobiDB-lite"/>
    </source>
</evidence>
<dbReference type="InParanoid" id="C5XXS3"/>
<feature type="region of interest" description="Disordered" evidence="1">
    <location>
        <begin position="201"/>
        <end position="220"/>
    </location>
</feature>
<proteinExistence type="predicted"/>
<protein>
    <submittedName>
        <fullName evidence="2">Uncharacterized protein</fullName>
    </submittedName>
</protein>
<dbReference type="OrthoDB" id="587492at2759"/>
<dbReference type="EMBL" id="CM000763">
    <property type="protein sequence ID" value="EES05448.1"/>
    <property type="molecule type" value="Genomic_DNA"/>
</dbReference>
<dbReference type="PANTHER" id="PTHR34480:SF14">
    <property type="entry name" value="OS01G0967800 PROTEIN"/>
    <property type="match status" value="1"/>
</dbReference>
<feature type="compositionally biased region" description="Basic and acidic residues" evidence="1">
    <location>
        <begin position="145"/>
        <end position="154"/>
    </location>
</feature>
<dbReference type="Gramene" id="EES05448">
    <property type="protein sequence ID" value="EES05448"/>
    <property type="gene ID" value="SORBI_3004G218800"/>
</dbReference>
<keyword evidence="3" id="KW-1185">Reference proteome</keyword>
<feature type="region of interest" description="Disordered" evidence="1">
    <location>
        <begin position="1"/>
        <end position="77"/>
    </location>
</feature>
<dbReference type="PANTHER" id="PTHR34480">
    <property type="entry name" value="OS01G0967800 PROTEIN-RELATED"/>
    <property type="match status" value="1"/>
</dbReference>
<dbReference type="AlphaFoldDB" id="C5XXS3"/>
<dbReference type="Proteomes" id="UP000000768">
    <property type="component" value="Chromosome 4"/>
</dbReference>